<reference evidence="1 2" key="1">
    <citation type="submission" date="2023-06" db="EMBL/GenBank/DDBJ databases">
        <title>Genome sequence of Methancorpusculaceae sp. Cs1.</title>
        <authorList>
            <person name="Protasov E."/>
            <person name="Platt K."/>
            <person name="Poehlein A."/>
            <person name="Daniel R."/>
            <person name="Brune A."/>
        </authorList>
    </citation>
    <scope>NUCLEOTIDE SEQUENCE [LARGE SCALE GENOMIC DNA]</scope>
    <source>
        <strain evidence="1 2">Cs1</strain>
    </source>
</reference>
<accession>A0AAE4MFU9</accession>
<sequence length="67" mass="7806">MLDPSRSLTVSDNRILKLKIYLNGASDGITPLSVHDADEIMEKYGRTKVNRCIYYNETYYRLINLYS</sequence>
<evidence type="ECO:0000313" key="1">
    <source>
        <dbReference type="EMBL" id="MDV0443474.1"/>
    </source>
</evidence>
<dbReference type="AlphaFoldDB" id="A0AAE4MFU9"/>
<dbReference type="Proteomes" id="UP001283212">
    <property type="component" value="Unassembled WGS sequence"/>
</dbReference>
<organism evidence="1 2">
    <name type="scientific">Methanorbis rubei</name>
    <dbReference type="NCBI Taxonomy" id="3028300"/>
    <lineage>
        <taxon>Archaea</taxon>
        <taxon>Methanobacteriati</taxon>
        <taxon>Methanobacteriota</taxon>
        <taxon>Stenosarchaea group</taxon>
        <taxon>Methanomicrobia</taxon>
        <taxon>Methanomicrobiales</taxon>
        <taxon>Methanocorpusculaceae</taxon>
        <taxon>Methanorbis</taxon>
    </lineage>
</organism>
<name>A0AAE4MFU9_9EURY</name>
<dbReference type="EMBL" id="JAWDKB010000003">
    <property type="protein sequence ID" value="MDV0443474.1"/>
    <property type="molecule type" value="Genomic_DNA"/>
</dbReference>
<keyword evidence="2" id="KW-1185">Reference proteome</keyword>
<proteinExistence type="predicted"/>
<gene>
    <name evidence="1" type="ORF">McpCs1_08510</name>
</gene>
<comment type="caution">
    <text evidence="1">The sequence shown here is derived from an EMBL/GenBank/DDBJ whole genome shotgun (WGS) entry which is preliminary data.</text>
</comment>
<protein>
    <submittedName>
        <fullName evidence="1">Uncharacterized protein</fullName>
    </submittedName>
</protein>
<evidence type="ECO:0000313" key="2">
    <source>
        <dbReference type="Proteomes" id="UP001283212"/>
    </source>
</evidence>